<organism evidence="2">
    <name type="scientific">Amphimedon queenslandica</name>
    <name type="common">Sponge</name>
    <dbReference type="NCBI Taxonomy" id="400682"/>
    <lineage>
        <taxon>Eukaryota</taxon>
        <taxon>Metazoa</taxon>
        <taxon>Porifera</taxon>
        <taxon>Demospongiae</taxon>
        <taxon>Heteroscleromorpha</taxon>
        <taxon>Haplosclerida</taxon>
        <taxon>Niphatidae</taxon>
        <taxon>Amphimedon</taxon>
    </lineage>
</organism>
<evidence type="ECO:0000313" key="2">
    <source>
        <dbReference type="EnsemblMetazoa" id="Aqu2.1.18367_001"/>
    </source>
</evidence>
<keyword evidence="1" id="KW-0472">Membrane</keyword>
<reference evidence="2" key="1">
    <citation type="submission" date="2017-05" db="UniProtKB">
        <authorList>
            <consortium name="EnsemblMetazoa"/>
        </authorList>
    </citation>
    <scope>IDENTIFICATION</scope>
</reference>
<dbReference type="AlphaFoldDB" id="A0A1X7TTK5"/>
<protein>
    <submittedName>
        <fullName evidence="2">Uncharacterized protein</fullName>
    </submittedName>
</protein>
<accession>A0A1X7TTK5</accession>
<feature type="transmembrane region" description="Helical" evidence="1">
    <location>
        <begin position="6"/>
        <end position="25"/>
    </location>
</feature>
<evidence type="ECO:0000256" key="1">
    <source>
        <dbReference type="SAM" id="Phobius"/>
    </source>
</evidence>
<keyword evidence="1" id="KW-1133">Transmembrane helix</keyword>
<keyword evidence="1" id="KW-0812">Transmembrane</keyword>
<dbReference type="InParanoid" id="A0A1X7TTK5"/>
<sequence>ASSHGFLSPLLLVLAVFLSAINVTTR</sequence>
<dbReference type="EnsemblMetazoa" id="Aqu2.1.18367_001">
    <property type="protein sequence ID" value="Aqu2.1.18367_001"/>
    <property type="gene ID" value="Aqu2.1.18367"/>
</dbReference>
<name>A0A1X7TTK5_AMPQE</name>
<proteinExistence type="predicted"/>